<dbReference type="GO" id="GO:0033818">
    <property type="term" value="F:beta-ketoacyl-acyl-carrier-protein synthase III activity"/>
    <property type="evidence" value="ECO:0007669"/>
    <property type="project" value="UniProtKB-UniRule"/>
</dbReference>
<accession>A0A1G4NX94</accession>
<dbReference type="PANTHER" id="PTHR43091:SF1">
    <property type="entry name" value="BETA-KETOACYL-[ACYL-CARRIER-PROTEIN] SYNTHASE III, CHLOROPLASTIC"/>
    <property type="match status" value="1"/>
</dbReference>
<dbReference type="GO" id="GO:0009507">
    <property type="term" value="C:chloroplast"/>
    <property type="evidence" value="ECO:0007669"/>
    <property type="project" value="UniProtKB-SubCell"/>
</dbReference>
<evidence type="ECO:0000256" key="7">
    <source>
        <dbReference type="ARBA" id="ARBA00023098"/>
    </source>
</evidence>
<evidence type="ECO:0000256" key="3">
    <source>
        <dbReference type="ARBA" id="ARBA00012333"/>
    </source>
</evidence>
<dbReference type="InterPro" id="IPR004655">
    <property type="entry name" value="FabH"/>
</dbReference>
<dbReference type="GO" id="GO:0004315">
    <property type="term" value="F:3-oxoacyl-[acyl-carrier-protein] synthase activity"/>
    <property type="evidence" value="ECO:0007669"/>
    <property type="project" value="InterPro"/>
</dbReference>
<organism evidence="14">
    <name type="scientific">Scinaia undulata</name>
    <dbReference type="NCBI Taxonomy" id="1884664"/>
    <lineage>
        <taxon>Eukaryota</taxon>
        <taxon>Rhodophyta</taxon>
        <taxon>Florideophyceae</taxon>
        <taxon>Nemaliophycidae</taxon>
        <taxon>Nemaliales</taxon>
        <taxon>Scinaiaceae</taxon>
        <taxon>Scinaia</taxon>
    </lineage>
</organism>
<dbReference type="CDD" id="cd00830">
    <property type="entry name" value="KAS_III"/>
    <property type="match status" value="1"/>
</dbReference>
<comment type="function">
    <text evidence="10">Catalyzes the condensation reaction of fatty acid synthesis by the addition to an acyl acceptor of two carbons from malonyl-ACP. KAS III catalyzes the first condensation reaction which initiates fatty acid synthesis and may therefore play a role in governing the total rate of fatty acid production. Possesses both acetoacetyl-ACP synthase and acetyl transacylase activities.</text>
</comment>
<dbReference type="InterPro" id="IPR013751">
    <property type="entry name" value="ACP_syn_III_N"/>
</dbReference>
<feature type="active site" evidence="11">
    <location>
        <position position="261"/>
    </location>
</feature>
<dbReference type="RefSeq" id="YP_009314858.1">
    <property type="nucleotide sequence ID" value="NC_031664.1"/>
</dbReference>
<keyword evidence="7 11" id="KW-0443">Lipid metabolism</keyword>
<reference evidence="14" key="2">
    <citation type="submission" date="2016-10" db="EMBL/GenBank/DDBJ databases">
        <authorList>
            <person name="de Groot N.N."/>
        </authorList>
    </citation>
    <scope>NUCLEOTIDE SEQUENCE</scope>
    <source>
        <strain evidence="14">J.0081</strain>
    </source>
</reference>
<proteinExistence type="inferred from homology"/>
<dbReference type="AlphaFoldDB" id="A0A1G4NX94"/>
<dbReference type="UniPathway" id="UPA00094"/>
<comment type="similarity">
    <text evidence="2 11">Belongs to the thiolase-like superfamily. FabH family.</text>
</comment>
<evidence type="ECO:0000256" key="1">
    <source>
        <dbReference type="ARBA" id="ARBA00005194"/>
    </source>
</evidence>
<name>A0A1G4NX94_9FLOR</name>
<protein>
    <recommendedName>
        <fullName evidence="3 11">Beta-ketoacyl-[acyl-carrier-protein] synthase III</fullName>
        <shortName evidence="11">Beta-ketoacyl-ACP synthase III</shortName>
        <shortName evidence="11">KAS III</shortName>
        <ecNumber evidence="3 11">2.3.1.180</ecNumber>
    </recommendedName>
    <alternativeName>
        <fullName evidence="11">3-oxoacyl-[acyl-carrier-protein] synthase 3</fullName>
    </alternativeName>
    <alternativeName>
        <fullName evidence="11">3-oxoacyl-[acyl-carrier-protein] synthase III</fullName>
    </alternativeName>
</protein>
<dbReference type="SUPFAM" id="SSF53901">
    <property type="entry name" value="Thiolase-like"/>
    <property type="match status" value="1"/>
</dbReference>
<keyword evidence="5 11" id="KW-0808">Transferase</keyword>
<comment type="catalytic activity">
    <reaction evidence="9 11">
        <text>malonyl-[ACP] + acetyl-CoA + H(+) = 3-oxobutanoyl-[ACP] + CO2 + CoA</text>
        <dbReference type="Rhea" id="RHEA:12080"/>
        <dbReference type="Rhea" id="RHEA-COMP:9623"/>
        <dbReference type="Rhea" id="RHEA-COMP:9625"/>
        <dbReference type="ChEBI" id="CHEBI:15378"/>
        <dbReference type="ChEBI" id="CHEBI:16526"/>
        <dbReference type="ChEBI" id="CHEBI:57287"/>
        <dbReference type="ChEBI" id="CHEBI:57288"/>
        <dbReference type="ChEBI" id="CHEBI:78449"/>
        <dbReference type="ChEBI" id="CHEBI:78450"/>
        <dbReference type="EC" id="2.3.1.180"/>
    </reaction>
</comment>
<comment type="function">
    <text evidence="11">Catalyzes the condensation reaction of fatty acid synthesis by the addition to an acyl acceptor of two carbons from malonyl-ACP. Catalyzes the first condensation reaction which initiates fatty acid synthesis and may therefore play a role in governing the total rate of fatty acid production. Possesses both acetoacetyl-ACP synthase and acetyl transacylase activities. Its substrate specificity determines the biosynthesis of branched-chain and/or straight-chain of fatty acids.</text>
</comment>
<dbReference type="PANTHER" id="PTHR43091">
    <property type="entry name" value="3-OXOACYL-[ACYL-CARRIER-PROTEIN] SYNTHASE"/>
    <property type="match status" value="1"/>
</dbReference>
<feature type="region of interest" description="ACP-binding" evidence="11">
    <location>
        <begin position="262"/>
        <end position="266"/>
    </location>
</feature>
<evidence type="ECO:0000259" key="12">
    <source>
        <dbReference type="Pfam" id="PF08541"/>
    </source>
</evidence>
<dbReference type="FunFam" id="3.40.47.10:FF:000004">
    <property type="entry name" value="3-oxoacyl-[acyl-carrier-protein] synthase 3"/>
    <property type="match status" value="1"/>
</dbReference>
<dbReference type="Pfam" id="PF08545">
    <property type="entry name" value="ACP_syn_III"/>
    <property type="match status" value="1"/>
</dbReference>
<feature type="domain" description="Beta-ketoacyl-[acyl-carrier-protein] synthase III N-terminal" evidence="13">
    <location>
        <begin position="111"/>
        <end position="188"/>
    </location>
</feature>
<geneLocation type="chloroplast" evidence="14"/>
<dbReference type="GO" id="GO:0006633">
    <property type="term" value="P:fatty acid biosynthetic process"/>
    <property type="evidence" value="ECO:0007669"/>
    <property type="project" value="UniProtKB-UniRule"/>
</dbReference>
<dbReference type="Pfam" id="PF08541">
    <property type="entry name" value="ACP_syn_III_C"/>
    <property type="match status" value="1"/>
</dbReference>
<dbReference type="EMBL" id="LT622873">
    <property type="protein sequence ID" value="SCW23313.1"/>
    <property type="molecule type" value="Genomic_DNA"/>
</dbReference>
<keyword evidence="4 11" id="KW-0444">Lipid biosynthesis</keyword>
<keyword evidence="6 11" id="KW-0276">Fatty acid metabolism</keyword>
<gene>
    <name evidence="11 14" type="primary">fabH</name>
    <name evidence="14" type="ORF">J0081_31</name>
</gene>
<keyword evidence="14" id="KW-0934">Plastid</keyword>
<dbReference type="Gene3D" id="3.40.47.10">
    <property type="match status" value="1"/>
</dbReference>
<dbReference type="InterPro" id="IPR016039">
    <property type="entry name" value="Thiolase-like"/>
</dbReference>
<sequence>MKLSTLAGSHIVATGSAVPDIKISNEILSRIVDTSDTWISTRTGIKERRLLPKHKSIIDLAADAANEALDNALLSPSDIDLIILATSSQNDLFGSASQLQAAIKAKNAMGFDITAACSGFLIGLITASQFIQTGSYKNILIVGADILSRWVDWSDRSTCILFGDGAGAAIIQNTQKNDILGFHLNTNGAEAKQLSISYQYSPEATSSSYRQQSPPSGRYNYLRMNGKEVYKFAVSNVPKSIKKSLNELQISTDDISWLLLHQANQRILEAVADKLSIPTEKVVSNIAQYGNTSAASIPIALNECFEKGKICNGDIIVIAGFGAGLTWGTLVVQWNAIESN</sequence>
<comment type="subunit">
    <text evidence="11">Homodimer.</text>
</comment>
<evidence type="ECO:0000256" key="8">
    <source>
        <dbReference type="ARBA" id="ARBA00023160"/>
    </source>
</evidence>
<reference evidence="14" key="1">
    <citation type="submission" date="2016-10" db="EMBL/GenBank/DDBJ databases">
        <title>Chloroplast genomes as a tool to resolve red algal phylogenies: a case study in the Nemaliales.</title>
        <authorList>
            <person name="Costa J.F."/>
            <person name="Lin S.M."/>
            <person name="Macaya E.C."/>
            <person name="Fernandez-Garcia C."/>
            <person name="Verbruggen H."/>
        </authorList>
    </citation>
    <scope>NUCLEOTIDE SEQUENCE</scope>
    <source>
        <strain evidence="14">J.0081</strain>
    </source>
</reference>
<dbReference type="HAMAP" id="MF_01815">
    <property type="entry name" value="FabH"/>
    <property type="match status" value="1"/>
</dbReference>
<evidence type="ECO:0000256" key="11">
    <source>
        <dbReference type="HAMAP-Rule" id="MF_01815"/>
    </source>
</evidence>
<dbReference type="NCBIfam" id="TIGR00747">
    <property type="entry name" value="fabH"/>
    <property type="match status" value="1"/>
</dbReference>
<keyword evidence="14" id="KW-0150">Chloroplast</keyword>
<feature type="domain" description="Beta-ketoacyl-[acyl-carrier-protein] synthase III C-terminal" evidence="12">
    <location>
        <begin position="245"/>
        <end position="334"/>
    </location>
</feature>
<dbReference type="InterPro" id="IPR013747">
    <property type="entry name" value="ACP_syn_III_C"/>
</dbReference>
<feature type="active site" evidence="11">
    <location>
        <position position="117"/>
    </location>
</feature>
<keyword evidence="8 11" id="KW-0275">Fatty acid biosynthesis</keyword>
<dbReference type="EC" id="2.3.1.180" evidence="3 11"/>
<evidence type="ECO:0000256" key="10">
    <source>
        <dbReference type="ARBA" id="ARBA00057449"/>
    </source>
</evidence>
<comment type="pathway">
    <text evidence="1 11">Lipid metabolism; fatty acid biosynthesis.</text>
</comment>
<feature type="active site" evidence="11">
    <location>
        <position position="291"/>
    </location>
</feature>
<comment type="subcellular location">
    <subcellularLocation>
        <location evidence="11">Plastid</location>
        <location evidence="11">Chloroplast</location>
    </subcellularLocation>
</comment>
<evidence type="ECO:0000256" key="5">
    <source>
        <dbReference type="ARBA" id="ARBA00022679"/>
    </source>
</evidence>
<keyword evidence="11" id="KW-0511">Multifunctional enzyme</keyword>
<evidence type="ECO:0000313" key="14">
    <source>
        <dbReference type="EMBL" id="SCW23313.1"/>
    </source>
</evidence>
<dbReference type="GeneID" id="30001198"/>
<evidence type="ECO:0000256" key="6">
    <source>
        <dbReference type="ARBA" id="ARBA00022832"/>
    </source>
</evidence>
<comment type="domain">
    <text evidence="11">The last Arg residue of the ACP-binding site is essential for the weak association between ACP/AcpP and FabH.</text>
</comment>
<keyword evidence="11" id="KW-0012">Acyltransferase</keyword>
<dbReference type="NCBIfam" id="NF006829">
    <property type="entry name" value="PRK09352.1"/>
    <property type="match status" value="1"/>
</dbReference>
<evidence type="ECO:0000259" key="13">
    <source>
        <dbReference type="Pfam" id="PF08545"/>
    </source>
</evidence>
<evidence type="ECO:0000256" key="4">
    <source>
        <dbReference type="ARBA" id="ARBA00022516"/>
    </source>
</evidence>
<evidence type="ECO:0000256" key="9">
    <source>
        <dbReference type="ARBA" id="ARBA00052419"/>
    </source>
</evidence>
<evidence type="ECO:0000256" key="2">
    <source>
        <dbReference type="ARBA" id="ARBA00008642"/>
    </source>
</evidence>